<dbReference type="RefSeq" id="XP_001441923.1">
    <property type="nucleotide sequence ID" value="XM_001441886.1"/>
</dbReference>
<reference evidence="1 2" key="1">
    <citation type="journal article" date="2006" name="Nature">
        <title>Global trends of whole-genome duplications revealed by the ciliate Paramecium tetraurelia.</title>
        <authorList>
            <consortium name="Genoscope"/>
            <person name="Aury J.-M."/>
            <person name="Jaillon O."/>
            <person name="Duret L."/>
            <person name="Noel B."/>
            <person name="Jubin C."/>
            <person name="Porcel B.M."/>
            <person name="Segurens B."/>
            <person name="Daubin V."/>
            <person name="Anthouard V."/>
            <person name="Aiach N."/>
            <person name="Arnaiz O."/>
            <person name="Billaut A."/>
            <person name="Beisson J."/>
            <person name="Blanc I."/>
            <person name="Bouhouche K."/>
            <person name="Camara F."/>
            <person name="Duharcourt S."/>
            <person name="Guigo R."/>
            <person name="Gogendeau D."/>
            <person name="Katinka M."/>
            <person name="Keller A.-M."/>
            <person name="Kissmehl R."/>
            <person name="Klotz C."/>
            <person name="Koll F."/>
            <person name="Le Moue A."/>
            <person name="Lepere C."/>
            <person name="Malinsky S."/>
            <person name="Nowacki M."/>
            <person name="Nowak J.K."/>
            <person name="Plattner H."/>
            <person name="Poulain J."/>
            <person name="Ruiz F."/>
            <person name="Serrano V."/>
            <person name="Zagulski M."/>
            <person name="Dessen P."/>
            <person name="Betermier M."/>
            <person name="Weissenbach J."/>
            <person name="Scarpelli C."/>
            <person name="Schachter V."/>
            <person name="Sperling L."/>
            <person name="Meyer E."/>
            <person name="Cohen J."/>
            <person name="Wincker P."/>
        </authorList>
    </citation>
    <scope>NUCLEOTIDE SEQUENCE [LARGE SCALE GENOMIC DNA]</scope>
    <source>
        <strain evidence="1 2">Stock d4-2</strain>
    </source>
</reference>
<name>A0CUQ9_PARTE</name>
<proteinExistence type="predicted"/>
<evidence type="ECO:0000313" key="2">
    <source>
        <dbReference type="Proteomes" id="UP000000600"/>
    </source>
</evidence>
<protein>
    <submittedName>
        <fullName evidence="1">Uncharacterized protein</fullName>
    </submittedName>
</protein>
<organism evidence="1 2">
    <name type="scientific">Paramecium tetraurelia</name>
    <dbReference type="NCBI Taxonomy" id="5888"/>
    <lineage>
        <taxon>Eukaryota</taxon>
        <taxon>Sar</taxon>
        <taxon>Alveolata</taxon>
        <taxon>Ciliophora</taxon>
        <taxon>Intramacronucleata</taxon>
        <taxon>Oligohymenophorea</taxon>
        <taxon>Peniculida</taxon>
        <taxon>Parameciidae</taxon>
        <taxon>Paramecium</taxon>
    </lineage>
</organism>
<accession>A0CUQ9</accession>
<evidence type="ECO:0000313" key="1">
    <source>
        <dbReference type="EMBL" id="CAK74526.1"/>
    </source>
</evidence>
<sequence>MNTSNKTYVEFDWVEIFDIMIAKFQPQSNQDLYRFYNFKICQQKIAKIHSQCLKGLYQNQNSSIDFDSPQQYKIIVFLNMRAAIYDFLSKSILIPESYKQDCYLIQIHIPRQICNFKTCPLFLDQ</sequence>
<dbReference type="HOGENOM" id="CLU_1996995_0_0_1"/>
<dbReference type="KEGG" id="ptm:GSPATT00010727001"/>
<dbReference type="GeneID" id="5027708"/>
<dbReference type="EMBL" id="CT868185">
    <property type="protein sequence ID" value="CAK74526.1"/>
    <property type="molecule type" value="Genomic_DNA"/>
</dbReference>
<keyword evidence="2" id="KW-1185">Reference proteome</keyword>
<dbReference type="AlphaFoldDB" id="A0CUQ9"/>
<gene>
    <name evidence="1" type="ORF">GSPATT00010727001</name>
</gene>
<dbReference type="InParanoid" id="A0CUQ9"/>
<dbReference type="Proteomes" id="UP000000600">
    <property type="component" value="Unassembled WGS sequence"/>
</dbReference>